<dbReference type="EMBL" id="CAJEWN010000868">
    <property type="protein sequence ID" value="CAD2191283.1"/>
    <property type="molecule type" value="Genomic_DNA"/>
</dbReference>
<comment type="caution">
    <text evidence="1">The sequence shown here is derived from an EMBL/GenBank/DDBJ whole genome shotgun (WGS) entry which is preliminary data.</text>
</comment>
<dbReference type="AlphaFoldDB" id="A0A6V7WWG1"/>
<dbReference type="InterPro" id="IPR038102">
    <property type="entry name" value="EYA_dom_sf"/>
</dbReference>
<accession>A0A6V7WWG1</accession>
<organism evidence="1 2">
    <name type="scientific">Meloidogyne enterolobii</name>
    <name type="common">Root-knot nematode worm</name>
    <name type="synonym">Meloidogyne mayaguensis</name>
    <dbReference type="NCBI Taxonomy" id="390850"/>
    <lineage>
        <taxon>Eukaryota</taxon>
        <taxon>Metazoa</taxon>
        <taxon>Ecdysozoa</taxon>
        <taxon>Nematoda</taxon>
        <taxon>Chromadorea</taxon>
        <taxon>Rhabditida</taxon>
        <taxon>Tylenchina</taxon>
        <taxon>Tylenchomorpha</taxon>
        <taxon>Tylenchoidea</taxon>
        <taxon>Meloidogynidae</taxon>
        <taxon>Meloidogyninae</taxon>
        <taxon>Meloidogyne</taxon>
    </lineage>
</organism>
<evidence type="ECO:0000313" key="1">
    <source>
        <dbReference type="EMBL" id="CAD2191283.1"/>
    </source>
</evidence>
<dbReference type="Gene3D" id="3.40.50.12350">
    <property type="match status" value="1"/>
</dbReference>
<dbReference type="OrthoDB" id="167668at2759"/>
<name>A0A6V7WWG1_MELEN</name>
<reference evidence="1 2" key="1">
    <citation type="submission" date="2020-08" db="EMBL/GenBank/DDBJ databases">
        <authorList>
            <person name="Koutsovoulos G."/>
            <person name="Danchin GJ E."/>
        </authorList>
    </citation>
    <scope>NUCLEOTIDE SEQUENCE [LARGE SCALE GENOMIC DNA]</scope>
</reference>
<sequence length="221" mass="25757">MTEKLKQIQALYKYFKKLSLFEDLLKNCGINSAEFIKFFDNFETMPDVNILLYKEIFNLVNEGGHQNVIVSNKTTCATIAGALGRLLLYRMGEHVEAENVYCIDNSLEFKQIIGKFQKDSIIIVTRNIETKQFAFQNRLPCWFITKNVDLLNLYNEIKFLVSQNVSILTGLPFKKLCEFCNKEIEKEIYLVHYIRCKYIHTTQVTSSSSPLAKKRRIDLNK</sequence>
<gene>
    <name evidence="1" type="ORF">MENT_LOCUS44108</name>
</gene>
<protein>
    <submittedName>
        <fullName evidence="1">Uncharacterized protein</fullName>
    </submittedName>
</protein>
<evidence type="ECO:0000313" key="2">
    <source>
        <dbReference type="Proteomes" id="UP000580250"/>
    </source>
</evidence>
<proteinExistence type="predicted"/>
<dbReference type="Proteomes" id="UP000580250">
    <property type="component" value="Unassembled WGS sequence"/>
</dbReference>